<dbReference type="EMBL" id="LCJR01000003">
    <property type="protein sequence ID" value="KKT82622.1"/>
    <property type="molecule type" value="Genomic_DNA"/>
</dbReference>
<sequence>MRSIAKKYSEIARSIGFQEGELLSIINYIKNMENLSLKKYVWKCVLGAEIAYAACLTGGFLPLRSVRGLELHHALFETIPGFNLD</sequence>
<proteinExistence type="predicted"/>
<dbReference type="Proteomes" id="UP000034032">
    <property type="component" value="Unassembled WGS sequence"/>
</dbReference>
<gene>
    <name evidence="2" type="ORF">UW79_C0003G0003</name>
</gene>
<comment type="caution">
    <text evidence="2">The sequence shown here is derived from an EMBL/GenBank/DDBJ whole genome shotgun (WGS) entry which is preliminary data.</text>
</comment>
<dbReference type="AlphaFoldDB" id="A0A0G1MPB9"/>
<keyword evidence="1" id="KW-0812">Transmembrane</keyword>
<evidence type="ECO:0000313" key="2">
    <source>
        <dbReference type="EMBL" id="KKT82622.1"/>
    </source>
</evidence>
<evidence type="ECO:0000313" key="3">
    <source>
        <dbReference type="Proteomes" id="UP000034032"/>
    </source>
</evidence>
<keyword evidence="1" id="KW-0472">Membrane</keyword>
<name>A0A0G1MPB9_9BACT</name>
<keyword evidence="1" id="KW-1133">Transmembrane helix</keyword>
<accession>A0A0G1MPB9</accession>
<organism evidence="2 3">
    <name type="scientific">Candidatus Yanofskybacteria bacterium GW2011_GWA2_44_9</name>
    <dbReference type="NCBI Taxonomy" id="1619025"/>
    <lineage>
        <taxon>Bacteria</taxon>
        <taxon>Candidatus Yanofskyibacteriota</taxon>
    </lineage>
</organism>
<evidence type="ECO:0000256" key="1">
    <source>
        <dbReference type="SAM" id="Phobius"/>
    </source>
</evidence>
<feature type="transmembrane region" description="Helical" evidence="1">
    <location>
        <begin position="40"/>
        <end position="61"/>
    </location>
</feature>
<protein>
    <submittedName>
        <fullName evidence="2">Uncharacterized protein</fullName>
    </submittedName>
</protein>
<reference evidence="2 3" key="1">
    <citation type="journal article" date="2015" name="Nature">
        <title>rRNA introns, odd ribosomes, and small enigmatic genomes across a large radiation of phyla.</title>
        <authorList>
            <person name="Brown C.T."/>
            <person name="Hug L.A."/>
            <person name="Thomas B.C."/>
            <person name="Sharon I."/>
            <person name="Castelle C.J."/>
            <person name="Singh A."/>
            <person name="Wilkins M.J."/>
            <person name="Williams K.H."/>
            <person name="Banfield J.F."/>
        </authorList>
    </citation>
    <scope>NUCLEOTIDE SEQUENCE [LARGE SCALE GENOMIC DNA]</scope>
</reference>